<feature type="domain" description="PKD" evidence="6">
    <location>
        <begin position="1491"/>
        <end position="1575"/>
    </location>
</feature>
<keyword evidence="3" id="KW-0378">Hydrolase</keyword>
<dbReference type="GO" id="GO:0000272">
    <property type="term" value="P:polysaccharide catabolic process"/>
    <property type="evidence" value="ECO:0007669"/>
    <property type="project" value="UniProtKB-KW"/>
</dbReference>
<keyword evidence="4" id="KW-0119">Carbohydrate metabolism</keyword>
<dbReference type="EMBL" id="BONK01000001">
    <property type="protein sequence ID" value="GIG19670.1"/>
    <property type="molecule type" value="Genomic_DNA"/>
</dbReference>
<keyword evidence="2" id="KW-1015">Disulfide bond</keyword>
<evidence type="ECO:0000256" key="4">
    <source>
        <dbReference type="ARBA" id="ARBA00023326"/>
    </source>
</evidence>
<feature type="domain" description="Fibronectin type-III" evidence="7">
    <location>
        <begin position="453"/>
        <end position="550"/>
    </location>
</feature>
<dbReference type="SMART" id="SM00089">
    <property type="entry name" value="PKD"/>
    <property type="match status" value="4"/>
</dbReference>
<dbReference type="InterPro" id="IPR000601">
    <property type="entry name" value="PKD_dom"/>
</dbReference>
<dbReference type="PROSITE" id="PS50093">
    <property type="entry name" value="PKD"/>
    <property type="match status" value="4"/>
</dbReference>
<dbReference type="SUPFAM" id="SSF49299">
    <property type="entry name" value="PKD domain"/>
    <property type="match status" value="4"/>
</dbReference>
<dbReference type="PANTHER" id="PTHR46182:SF2">
    <property type="entry name" value="FI19480P1"/>
    <property type="match status" value="1"/>
</dbReference>
<dbReference type="CDD" id="cd00063">
    <property type="entry name" value="FN3"/>
    <property type="match status" value="1"/>
</dbReference>
<dbReference type="GO" id="GO:0031410">
    <property type="term" value="C:cytoplasmic vesicle"/>
    <property type="evidence" value="ECO:0007669"/>
    <property type="project" value="TreeGrafter"/>
</dbReference>
<dbReference type="SMART" id="SM00560">
    <property type="entry name" value="LamGL"/>
    <property type="match status" value="2"/>
</dbReference>
<proteinExistence type="predicted"/>
<keyword evidence="1 5" id="KW-0732">Signal</keyword>
<reference evidence="8" key="1">
    <citation type="submission" date="2021-01" db="EMBL/GenBank/DDBJ databases">
        <title>Whole genome shotgun sequence of Cellulomonas chitinilytica NBRC 110799.</title>
        <authorList>
            <person name="Komaki H."/>
            <person name="Tamura T."/>
        </authorList>
    </citation>
    <scope>NUCLEOTIDE SEQUENCE</scope>
    <source>
        <strain evidence="8">NBRC 110799</strain>
    </source>
</reference>
<keyword evidence="9" id="KW-1185">Reference proteome</keyword>
<protein>
    <recommendedName>
        <fullName evidence="10">PKD domain-containing protein</fullName>
    </recommendedName>
</protein>
<comment type="caution">
    <text evidence="8">The sequence shown here is derived from an EMBL/GenBank/DDBJ whole genome shotgun (WGS) entry which is preliminary data.</text>
</comment>
<dbReference type="InterPro" id="IPR013320">
    <property type="entry name" value="ConA-like_dom_sf"/>
</dbReference>
<evidence type="ECO:0000313" key="9">
    <source>
        <dbReference type="Proteomes" id="UP000632740"/>
    </source>
</evidence>
<feature type="domain" description="PKD" evidence="6">
    <location>
        <begin position="1191"/>
        <end position="1276"/>
    </location>
</feature>
<dbReference type="Gene3D" id="2.60.120.200">
    <property type="match status" value="2"/>
</dbReference>
<evidence type="ECO:0000256" key="5">
    <source>
        <dbReference type="SAM" id="SignalP"/>
    </source>
</evidence>
<evidence type="ECO:0000256" key="1">
    <source>
        <dbReference type="ARBA" id="ARBA00022729"/>
    </source>
</evidence>
<dbReference type="PROSITE" id="PS50853">
    <property type="entry name" value="FN3"/>
    <property type="match status" value="1"/>
</dbReference>
<keyword evidence="3" id="KW-0326">Glycosidase</keyword>
<dbReference type="Proteomes" id="UP000632740">
    <property type="component" value="Unassembled WGS sequence"/>
</dbReference>
<organism evidence="8 9">
    <name type="scientific">Cellulomonas chitinilytica</name>
    <dbReference type="NCBI Taxonomy" id="398759"/>
    <lineage>
        <taxon>Bacteria</taxon>
        <taxon>Bacillati</taxon>
        <taxon>Actinomycetota</taxon>
        <taxon>Actinomycetes</taxon>
        <taxon>Micrococcales</taxon>
        <taxon>Cellulomonadaceae</taxon>
        <taxon>Cellulomonas</taxon>
    </lineage>
</organism>
<dbReference type="InterPro" id="IPR029865">
    <property type="entry name" value="KIAA0319-like"/>
</dbReference>
<gene>
    <name evidence="8" type="ORF">Cch01nite_03940</name>
</gene>
<evidence type="ECO:0000259" key="7">
    <source>
        <dbReference type="PROSITE" id="PS50853"/>
    </source>
</evidence>
<evidence type="ECO:0000256" key="3">
    <source>
        <dbReference type="ARBA" id="ARBA00023295"/>
    </source>
</evidence>
<dbReference type="InterPro" id="IPR036116">
    <property type="entry name" value="FN3_sf"/>
</dbReference>
<dbReference type="GO" id="GO:0016798">
    <property type="term" value="F:hydrolase activity, acting on glycosyl bonds"/>
    <property type="evidence" value="ECO:0007669"/>
    <property type="project" value="UniProtKB-KW"/>
</dbReference>
<feature type="domain" description="PKD" evidence="6">
    <location>
        <begin position="1104"/>
        <end position="1189"/>
    </location>
</feature>
<dbReference type="InterPro" id="IPR006558">
    <property type="entry name" value="LamG-like"/>
</dbReference>
<accession>A0A919TXP9</accession>
<feature type="domain" description="PKD" evidence="6">
    <location>
        <begin position="1013"/>
        <end position="1102"/>
    </location>
</feature>
<dbReference type="CDD" id="cd00146">
    <property type="entry name" value="PKD"/>
    <property type="match status" value="4"/>
</dbReference>
<dbReference type="RefSeq" id="WP_203747829.1">
    <property type="nucleotide sequence ID" value="NZ_BONK01000001.1"/>
</dbReference>
<feature type="chain" id="PRO_5037748933" description="PKD domain-containing protein" evidence="5">
    <location>
        <begin position="33"/>
        <end position="1790"/>
    </location>
</feature>
<dbReference type="InterPro" id="IPR022409">
    <property type="entry name" value="PKD/Chitinase_dom"/>
</dbReference>
<dbReference type="InterPro" id="IPR003961">
    <property type="entry name" value="FN3_dom"/>
</dbReference>
<evidence type="ECO:0000313" key="8">
    <source>
        <dbReference type="EMBL" id="GIG19670.1"/>
    </source>
</evidence>
<sequence>MVGPSKLSRLVGLLGAGALAITGLLVASPAQADTAPPNPADPVTVSADALPTAQINGVVWNQQVVGDTVYVGGEFTRARPPGAAAGTSEVVRNNMMAYSLSTGALNTSFAPNFNAEVRDLALTPDGTKLVAVGAFTTVNGENRYRVAAFDTATGALVSAFRPTVNSTISAVAVTNSTVFIGGNFTSTNGQARTKVAALRLDNGATLPMSADLVDGSVQAITVAPDGASIVIGGSFTSVDGSSNPGYGLARLDSATGDMLPLPVNTQIRNGGDESAILSLETDGDTFYGTGYHFGGGGNVEGTFASDWATGSLVWVEDCHGDTYSSYPMGDVIYSASHKHYCGNSGGFPQTSPWTVYRGTALTKAATRVNTADIYGYPDHAGQPSPTILNWYPTINTGTYTGKSQGPWTVTSSGKYVLYGGEFTQVNNTGQQGLVRFTTIDQAPLKQGPRLQGTNWPLTVSSVASGEVRIAWNTNFDRDNETLTYSLYRANTTSPPIFTQTVSTTFWNVQTMRFKDTGLTPGSSQRYRVYATDPNGNTVGSAWVTVTVSDAVLSPYAAKVLDDNATNYWRLDEPSGSTSVMDWAGNSDMVSQAGVTRGVAGALGSTDADLASSFNGTQTGLAATQTAITGPQSFALEGWFKTTTTAGGKIFGFGSANTGNSGSYDRHVYMDTGGRVLFGVYPGSSKTLSTTARYNDGAWHYVVASLGADGMKLFLDGKRIAQRSDVTSAQAYSGYWRIGGDNSWSGAPYFNGSIDDVAVYSAPLTTTQVDAHWVAAGRTSTAPPAPADTYGAAVYNAQPDLYWRLTELSGSTANDASVLNNPGTLTGGFTRLQAGALVGQSSNFAVRFNGSNALLASSAQFNDPAVYSEELWFKTNTTNGGKLIGFGDAATGLSSSYDRHVYMETDGRLTFGVWTGQANTITTTAAYNNNAWHHLVATQGPDGMKLYVDGVLRGTNPQTDQQAYAGYWRVGGDNTWGPQPWFAGTIDEVSVYSTVLSPTQVAQHFALGSGTTAPNVPPTAAFTATPTDLSVQVDGTGSNDPDGTLASYAWNWGDSTADGSGSTASHTYAADGTYTVTLTVTDNRGGTASTTRTVTVAAPPPNQPPVAAFTTAVNVLAVQVDGTGSADGDGNITSYAWSWGDSTPGATGPTASHTYAGTGTYTVTLTVTDDDGATTSTSHDVSVTAPPPNQPPTAAFTSAVNLLGVQVDATGSMDGDGNITSYAWGWGDSTAGGTGATASHTYAAAGTYTVALTVTDDDGATGTVTHDVTVTAPPPGTPFVQDTFTRTVANGWGSATTGGAWTTVGTASRLSVAGGRGVLTDPVGGTVGAYLGSVVQTSSDVTATLSTDRLSTGTSYATLQGRRVGNDAYGARVRLGADGSIQLHVTREVAGTATAVAGGAVTGLTYAANDQLLVRTQVEGVSPTTVRAKVWKAGTTEPTDWRVTITDTAASLQAGGGVGVTVYHGGTTGNPAVAFSWDDLTAKAVGAVTPPPNAAPTAAFTVGASGLTANVDGTGSSDGDGFVASYAWGWGDSTAAGSGATASHTYAAAGTYTVTLTVTDDDGATASTTQSVTVSAAPPVDDAFVRDDFARTVANGWGSATTGGAWTTVGTASRLSVAGGRGVLTNPVGGTVGAYLASVSQTNADVTATLSTDRLSTGTSFATLQGRRVGNDAYGGRVRLGADGSIQVHATREVAGTTTALGGGVVTGLTFAANDQLLVRTQVQGVSPTTVRVKVWKAGTTEPTDWRVVVTDSSATLQVGGGVGVSVYHGGTTGNPAVAFSWDDLVARPVQ</sequence>
<dbReference type="SUPFAM" id="SSF50969">
    <property type="entry name" value="YVTN repeat-like/Quinoprotein amine dehydrogenase"/>
    <property type="match status" value="1"/>
</dbReference>
<evidence type="ECO:0000259" key="6">
    <source>
        <dbReference type="PROSITE" id="PS50093"/>
    </source>
</evidence>
<dbReference type="SUPFAM" id="SSF49265">
    <property type="entry name" value="Fibronectin type III"/>
    <property type="match status" value="1"/>
</dbReference>
<dbReference type="SUPFAM" id="SSF49899">
    <property type="entry name" value="Concanavalin A-like lectins/glucanases"/>
    <property type="match status" value="2"/>
</dbReference>
<name>A0A919TXP9_9CELL</name>
<dbReference type="Gene3D" id="2.60.40.10">
    <property type="entry name" value="Immunoglobulins"/>
    <property type="match status" value="5"/>
</dbReference>
<dbReference type="InterPro" id="IPR035986">
    <property type="entry name" value="PKD_dom_sf"/>
</dbReference>
<dbReference type="Pfam" id="PF18911">
    <property type="entry name" value="PKD_4"/>
    <property type="match status" value="4"/>
</dbReference>
<evidence type="ECO:0000256" key="2">
    <source>
        <dbReference type="ARBA" id="ARBA00023157"/>
    </source>
</evidence>
<dbReference type="Pfam" id="PF13385">
    <property type="entry name" value="Laminin_G_3"/>
    <property type="match status" value="2"/>
</dbReference>
<evidence type="ECO:0008006" key="10">
    <source>
        <dbReference type="Google" id="ProtNLM"/>
    </source>
</evidence>
<feature type="signal peptide" evidence="5">
    <location>
        <begin position="1"/>
        <end position="32"/>
    </location>
</feature>
<dbReference type="InterPro" id="IPR013783">
    <property type="entry name" value="Ig-like_fold"/>
</dbReference>
<keyword evidence="4" id="KW-0624">Polysaccharide degradation</keyword>
<dbReference type="PANTHER" id="PTHR46182">
    <property type="entry name" value="FI19480P1"/>
    <property type="match status" value="1"/>
</dbReference>
<dbReference type="GO" id="GO:0016020">
    <property type="term" value="C:membrane"/>
    <property type="evidence" value="ECO:0007669"/>
    <property type="project" value="TreeGrafter"/>
</dbReference>
<dbReference type="InterPro" id="IPR011044">
    <property type="entry name" value="Quino_amine_DH_bsu"/>
</dbReference>